<protein>
    <recommendedName>
        <fullName evidence="3">DUF501 domain-containing protein</fullName>
    </recommendedName>
</protein>
<evidence type="ECO:0000313" key="2">
    <source>
        <dbReference type="Proteomes" id="UP000295064"/>
    </source>
</evidence>
<accession>A0A4R6LE05</accession>
<dbReference type="EMBL" id="SNWX01000033">
    <property type="protein sequence ID" value="TDO77651.1"/>
    <property type="molecule type" value="Genomic_DNA"/>
</dbReference>
<comment type="caution">
    <text evidence="1">The sequence shown here is derived from an EMBL/GenBank/DDBJ whole genome shotgun (WGS) entry which is preliminary data.</text>
</comment>
<evidence type="ECO:0008006" key="3">
    <source>
        <dbReference type="Google" id="ProtNLM"/>
    </source>
</evidence>
<dbReference type="Proteomes" id="UP000295064">
    <property type="component" value="Unassembled WGS sequence"/>
</dbReference>
<proteinExistence type="predicted"/>
<dbReference type="OrthoDB" id="13546at2"/>
<dbReference type="PANTHER" id="PTHR37163">
    <property type="entry name" value="CONSERVED PROTEIN"/>
    <property type="match status" value="1"/>
</dbReference>
<gene>
    <name evidence="1" type="ORF">DFR79_13328</name>
</gene>
<dbReference type="RefSeq" id="WP_133516125.1">
    <property type="nucleotide sequence ID" value="NZ_SNWX01000033.1"/>
</dbReference>
<reference evidence="1 2" key="1">
    <citation type="submission" date="2019-03" db="EMBL/GenBank/DDBJ databases">
        <title>Subsurface microbial communities from deep shales in Ohio and West Virginia, USA.</title>
        <authorList>
            <person name="Wrighton K."/>
        </authorList>
    </citation>
    <scope>NUCLEOTIDE SEQUENCE [LARGE SCALE GENOMIC DNA]</scope>
    <source>
        <strain evidence="1 2">MA284_T2</strain>
    </source>
</reference>
<organism evidence="1 2">
    <name type="scientific">Halanaerobium saccharolyticum</name>
    <dbReference type="NCBI Taxonomy" id="43595"/>
    <lineage>
        <taxon>Bacteria</taxon>
        <taxon>Bacillati</taxon>
        <taxon>Bacillota</taxon>
        <taxon>Clostridia</taxon>
        <taxon>Halanaerobiales</taxon>
        <taxon>Halanaerobiaceae</taxon>
        <taxon>Halanaerobium</taxon>
    </lineage>
</organism>
<dbReference type="InterPro" id="IPR007511">
    <property type="entry name" value="DUF501"/>
</dbReference>
<dbReference type="PANTHER" id="PTHR37163:SF1">
    <property type="entry name" value="DUF501 DOMAIN-CONTAINING PROTEIN"/>
    <property type="match status" value="1"/>
</dbReference>
<name>A0A4R6LE05_9FIRM</name>
<dbReference type="AlphaFoldDB" id="A0A4R6LE05"/>
<sequence length="181" mass="20883">MNDRKIVELQLDRKIKNFMETEVYCPFGYPAVIKVNPFINNIPAPTIYWLSCPYLNYEVDRLEAESDLISELGERLKSDQEFKKMMEAAHQKYAASRKNILSSEQLQQAKNISEDLYITLIESGVGGIRDKEGIKCLHTHLADFLVEQSNPVGKIVFKKIDWPESCKICKERVDQFESSCN</sequence>
<dbReference type="Pfam" id="PF04417">
    <property type="entry name" value="DUF501"/>
    <property type="match status" value="1"/>
</dbReference>
<evidence type="ECO:0000313" key="1">
    <source>
        <dbReference type="EMBL" id="TDO77651.1"/>
    </source>
</evidence>